<dbReference type="GO" id="GO:0005886">
    <property type="term" value="C:plasma membrane"/>
    <property type="evidence" value="ECO:0007669"/>
    <property type="project" value="TreeGrafter"/>
</dbReference>
<evidence type="ECO:0000259" key="3">
    <source>
        <dbReference type="Pfam" id="PF00501"/>
    </source>
</evidence>
<protein>
    <recommendedName>
        <fullName evidence="3">AMP-dependent synthetase/ligase domain-containing protein</fullName>
    </recommendedName>
</protein>
<dbReference type="InterPro" id="IPR000873">
    <property type="entry name" value="AMP-dep_synth/lig_dom"/>
</dbReference>
<evidence type="ECO:0000256" key="2">
    <source>
        <dbReference type="SAM" id="MobiDB-lite"/>
    </source>
</evidence>
<organism evidence="4 5">
    <name type="scientific">Actinophytocola xinjiangensis</name>
    <dbReference type="NCBI Taxonomy" id="485602"/>
    <lineage>
        <taxon>Bacteria</taxon>
        <taxon>Bacillati</taxon>
        <taxon>Actinomycetota</taxon>
        <taxon>Actinomycetes</taxon>
        <taxon>Pseudonocardiales</taxon>
        <taxon>Pseudonocardiaceae</taxon>
    </lineage>
</organism>
<dbReference type="GO" id="GO:0006633">
    <property type="term" value="P:fatty acid biosynthetic process"/>
    <property type="evidence" value="ECO:0007669"/>
    <property type="project" value="TreeGrafter"/>
</dbReference>
<proteinExistence type="inferred from homology"/>
<dbReference type="SUPFAM" id="SSF56801">
    <property type="entry name" value="Acetyl-CoA synthetase-like"/>
    <property type="match status" value="1"/>
</dbReference>
<name>A0A7Z0WL77_9PSEU</name>
<dbReference type="GO" id="GO:0070566">
    <property type="term" value="F:adenylyltransferase activity"/>
    <property type="evidence" value="ECO:0007669"/>
    <property type="project" value="TreeGrafter"/>
</dbReference>
<comment type="caution">
    <text evidence="4">The sequence shown here is derived from an EMBL/GenBank/DDBJ whole genome shotgun (WGS) entry which is preliminary data.</text>
</comment>
<dbReference type="Gene3D" id="3.40.50.12780">
    <property type="entry name" value="N-terminal domain of ligase-like"/>
    <property type="match status" value="1"/>
</dbReference>
<dbReference type="EMBL" id="MSIF01000009">
    <property type="protein sequence ID" value="OLF09424.1"/>
    <property type="molecule type" value="Genomic_DNA"/>
</dbReference>
<feature type="region of interest" description="Disordered" evidence="2">
    <location>
        <begin position="204"/>
        <end position="224"/>
    </location>
</feature>
<evidence type="ECO:0000313" key="5">
    <source>
        <dbReference type="Proteomes" id="UP000185696"/>
    </source>
</evidence>
<reference evidence="4 5" key="1">
    <citation type="submission" date="2016-12" db="EMBL/GenBank/DDBJ databases">
        <title>The draft genome sequence of Actinophytocola xinjiangensis.</title>
        <authorList>
            <person name="Wang W."/>
            <person name="Yuan L."/>
        </authorList>
    </citation>
    <scope>NUCLEOTIDE SEQUENCE [LARGE SCALE GENOMIC DNA]</scope>
    <source>
        <strain evidence="4 5">CGMCC 4.4663</strain>
    </source>
</reference>
<dbReference type="Pfam" id="PF00501">
    <property type="entry name" value="AMP-binding"/>
    <property type="match status" value="1"/>
</dbReference>
<evidence type="ECO:0000256" key="1">
    <source>
        <dbReference type="ARBA" id="ARBA00006432"/>
    </source>
</evidence>
<feature type="domain" description="AMP-dependent synthetase/ligase" evidence="3">
    <location>
        <begin position="37"/>
        <end position="263"/>
    </location>
</feature>
<dbReference type="PANTHER" id="PTHR22754:SF32">
    <property type="entry name" value="DISCO-INTERACTING PROTEIN 2"/>
    <property type="match status" value="1"/>
</dbReference>
<sequence length="305" mass="32263">MPALTVVDLLAAPAGAWRRPRIGPDSLALLRYPPAAGQPRGVMVSHANLLAGARQVAGLFGADADAGVVSWLPPHQDLGLLTGVLHPIFVGSRATLLDPDEARLRPARWLRLVADRRARISGGPDAALERCADLTDADLAGLDLSAWDVAFTDAAPATMDRFAQRLAGNGFRRGALFTCYWLTEATSVVAGRRAPAVTSFDEDSLAPGRLARPRTPGQPVLDRGRAPDELDVVIVDPLTATRCPDGTAGEIWVSGPTVAVGYLGRPQDSERTFCARLRGSTDNYLRTGDLGFVHDGGLHVTGLAA</sequence>
<keyword evidence="5" id="KW-1185">Reference proteome</keyword>
<gene>
    <name evidence="4" type="ORF">BLA60_19850</name>
</gene>
<comment type="similarity">
    <text evidence="1">Belongs to the ATP-dependent AMP-binding enzyme family.</text>
</comment>
<evidence type="ECO:0000313" key="4">
    <source>
        <dbReference type="EMBL" id="OLF09424.1"/>
    </source>
</evidence>
<dbReference type="AlphaFoldDB" id="A0A7Z0WL77"/>
<dbReference type="InterPro" id="IPR042099">
    <property type="entry name" value="ANL_N_sf"/>
</dbReference>
<dbReference type="PANTHER" id="PTHR22754">
    <property type="entry name" value="DISCO-INTERACTING PROTEIN 2 DIP2 -RELATED"/>
    <property type="match status" value="1"/>
</dbReference>
<dbReference type="Proteomes" id="UP000185696">
    <property type="component" value="Unassembled WGS sequence"/>
</dbReference>
<accession>A0A7Z0WL77</accession>